<dbReference type="EnsemblMetazoa" id="OVOC3657.1">
    <property type="protein sequence ID" value="OVOC3657.1"/>
    <property type="gene ID" value="WBGene00240466"/>
</dbReference>
<proteinExistence type="predicted"/>
<evidence type="ECO:0000313" key="3">
    <source>
        <dbReference type="Proteomes" id="UP000024404"/>
    </source>
</evidence>
<name>A0A8R1XU31_ONCVO</name>
<reference evidence="3" key="1">
    <citation type="submission" date="2013-10" db="EMBL/GenBank/DDBJ databases">
        <title>Genome sequencing of Onchocerca volvulus.</title>
        <authorList>
            <person name="Cotton J."/>
            <person name="Tsai J."/>
            <person name="Stanley E."/>
            <person name="Tracey A."/>
            <person name="Holroyd N."/>
            <person name="Lustigman S."/>
            <person name="Berriman M."/>
        </authorList>
    </citation>
    <scope>NUCLEOTIDE SEQUENCE</scope>
</reference>
<keyword evidence="3" id="KW-1185">Reference proteome</keyword>
<dbReference type="Proteomes" id="UP000024404">
    <property type="component" value="Unassembled WGS sequence"/>
</dbReference>
<organism evidence="2 3">
    <name type="scientific">Onchocerca volvulus</name>
    <dbReference type="NCBI Taxonomy" id="6282"/>
    <lineage>
        <taxon>Eukaryota</taxon>
        <taxon>Metazoa</taxon>
        <taxon>Ecdysozoa</taxon>
        <taxon>Nematoda</taxon>
        <taxon>Chromadorea</taxon>
        <taxon>Rhabditida</taxon>
        <taxon>Spirurina</taxon>
        <taxon>Spiruromorpha</taxon>
        <taxon>Filarioidea</taxon>
        <taxon>Onchocercidae</taxon>
        <taxon>Onchocerca</taxon>
    </lineage>
</organism>
<evidence type="ECO:0000313" key="2">
    <source>
        <dbReference type="EnsemblMetazoa" id="OVOC3657.1"/>
    </source>
</evidence>
<dbReference type="AlphaFoldDB" id="A0A8R1XU31"/>
<reference evidence="2" key="2">
    <citation type="submission" date="2022-06" db="UniProtKB">
        <authorList>
            <consortium name="EnsemblMetazoa"/>
        </authorList>
    </citation>
    <scope>IDENTIFICATION</scope>
</reference>
<accession>A0A8R1XU31</accession>
<protein>
    <submittedName>
        <fullName evidence="2">Uncharacterized protein</fullName>
    </submittedName>
</protein>
<sequence length="62" mass="6828">MPFWTPYGLCYTNDLNGSDRSKGDTIVNSYCSPFPFLLGEVDVPQLATGQPEANHQPHSEPS</sequence>
<evidence type="ECO:0000256" key="1">
    <source>
        <dbReference type="SAM" id="MobiDB-lite"/>
    </source>
</evidence>
<feature type="region of interest" description="Disordered" evidence="1">
    <location>
        <begin position="43"/>
        <end position="62"/>
    </location>
</feature>
<dbReference type="EMBL" id="CMVM020000120">
    <property type="status" value="NOT_ANNOTATED_CDS"/>
    <property type="molecule type" value="Genomic_DNA"/>
</dbReference>